<dbReference type="PANTHER" id="PTHR21472">
    <property type="entry name" value="ENDONUCLEASE DOMAIN-CONTAINING 1 PROTEIN ENDOD1"/>
    <property type="match status" value="1"/>
</dbReference>
<dbReference type="PANTHER" id="PTHR21472:SF26">
    <property type="entry name" value="ENDONUCLEASE DOMAIN CONTAINING 1"/>
    <property type="match status" value="1"/>
</dbReference>
<gene>
    <name evidence="3" type="ORF">DPMN_008819</name>
</gene>
<protein>
    <submittedName>
        <fullName evidence="3">Uncharacterized protein</fullName>
    </submittedName>
</protein>
<dbReference type="Proteomes" id="UP000828390">
    <property type="component" value="Unassembled WGS sequence"/>
</dbReference>
<dbReference type="InterPro" id="IPR044925">
    <property type="entry name" value="His-Me_finger_sf"/>
</dbReference>
<keyword evidence="4" id="KW-1185">Reference proteome</keyword>
<reference evidence="3" key="2">
    <citation type="submission" date="2020-11" db="EMBL/GenBank/DDBJ databases">
        <authorList>
            <person name="McCartney M.A."/>
            <person name="Auch B."/>
            <person name="Kono T."/>
            <person name="Mallez S."/>
            <person name="Becker A."/>
            <person name="Gohl D.M."/>
            <person name="Silverstein K.A.T."/>
            <person name="Koren S."/>
            <person name="Bechman K.B."/>
            <person name="Herman A."/>
            <person name="Abrahante J.E."/>
            <person name="Garbe J."/>
        </authorList>
    </citation>
    <scope>NUCLEOTIDE SEQUENCE</scope>
    <source>
        <strain evidence="3">Duluth1</strain>
        <tissue evidence="3">Whole animal</tissue>
    </source>
</reference>
<dbReference type="EMBL" id="JAIWYP010000001">
    <property type="protein sequence ID" value="KAH3884834.1"/>
    <property type="molecule type" value="Genomic_DNA"/>
</dbReference>
<evidence type="ECO:0000256" key="1">
    <source>
        <dbReference type="SAM" id="MobiDB-lite"/>
    </source>
</evidence>
<sequence length="712" mass="79401">MRVQNKLLILVVVPTAMCALIWNNGDKNTGIQDNTDQSFGWVDMLSLHKPPEMDGAYKHSEDTRDVGANIKNLYQHIDIDNTPESKYDIVIDDGESIEHSDPVPLYIVESKNVFVPDNFKKGNFKYVGIKENIIVNENKESGIRFNRTGKSMLVLDEELASGSGSGFSQTDDSDNGQTDDSDNGQTDDSDNGQTDDSDNDHNLEATLIEDDWLIETNQSTKVNEGRSHMVENTKECNISAAQWSPWTQWLQLGAQDVRLRSCQYSVRSPCVHSSCNGSAVDARSCRREQNILRSEVVDGSKEDLDETCEALKLDDVDLGVVSTHLIGKDDCEFTLIDLKYQMPIGEPLTTQSLMASDKNVWCDKKHMPLYTPGKLCEGIIQKFCSNSKDCPAKDRIRPPRANLSGLKNECWRKFVFEDLPLGLPFHAGSRLVCQRFGKEGRFGQLFGHMEDHFASIYNTVMRMPLLSMATVASFGTVKWPHAPYLVEASLVSNVPTNRVSNLFEHKRTGLLTMNEMTGINEHQCLLGTDQALPGDFDGSLYQAFPLIPPSLLETNIATRIAAFASTNSVPMHATVVPFWRKAILKIRKLTSETCNLPYYEYSNIDESKPNKTLYLLSGTLLSSHTDISVVGNNVTVPNSIWLAACCKFGHFVKSVGVMTRNAYGALPRFLSVAALQNEIQMKLDSIEHVDMFRYANGACARSENDMSNGVRI</sequence>
<dbReference type="SUPFAM" id="SSF54060">
    <property type="entry name" value="His-Me finger endonucleases"/>
    <property type="match status" value="1"/>
</dbReference>
<accession>A0A9D4RXP8</accession>
<proteinExistence type="predicted"/>
<reference evidence="3" key="1">
    <citation type="journal article" date="2019" name="bioRxiv">
        <title>The Genome of the Zebra Mussel, Dreissena polymorpha: A Resource for Invasive Species Research.</title>
        <authorList>
            <person name="McCartney M.A."/>
            <person name="Auch B."/>
            <person name="Kono T."/>
            <person name="Mallez S."/>
            <person name="Zhang Y."/>
            <person name="Obille A."/>
            <person name="Becker A."/>
            <person name="Abrahante J.E."/>
            <person name="Garbe J."/>
            <person name="Badalamenti J.P."/>
            <person name="Herman A."/>
            <person name="Mangelson H."/>
            <person name="Liachko I."/>
            <person name="Sullivan S."/>
            <person name="Sone E.D."/>
            <person name="Koren S."/>
            <person name="Silverstein K.A.T."/>
            <person name="Beckman K.B."/>
            <person name="Gohl D.M."/>
        </authorList>
    </citation>
    <scope>NUCLEOTIDE SEQUENCE</scope>
    <source>
        <strain evidence="3">Duluth1</strain>
        <tissue evidence="3">Whole animal</tissue>
    </source>
</reference>
<evidence type="ECO:0000256" key="2">
    <source>
        <dbReference type="SAM" id="SignalP"/>
    </source>
</evidence>
<organism evidence="3 4">
    <name type="scientific">Dreissena polymorpha</name>
    <name type="common">Zebra mussel</name>
    <name type="synonym">Mytilus polymorpha</name>
    <dbReference type="NCBI Taxonomy" id="45954"/>
    <lineage>
        <taxon>Eukaryota</taxon>
        <taxon>Metazoa</taxon>
        <taxon>Spiralia</taxon>
        <taxon>Lophotrochozoa</taxon>
        <taxon>Mollusca</taxon>
        <taxon>Bivalvia</taxon>
        <taxon>Autobranchia</taxon>
        <taxon>Heteroconchia</taxon>
        <taxon>Euheterodonta</taxon>
        <taxon>Imparidentia</taxon>
        <taxon>Neoheterodontei</taxon>
        <taxon>Myida</taxon>
        <taxon>Dreissenoidea</taxon>
        <taxon>Dreissenidae</taxon>
        <taxon>Dreissena</taxon>
    </lineage>
</organism>
<dbReference type="InterPro" id="IPR044929">
    <property type="entry name" value="DNA/RNA_non-sp_Endonuclease_sf"/>
</dbReference>
<feature type="chain" id="PRO_5038406857" evidence="2">
    <location>
        <begin position="19"/>
        <end position="712"/>
    </location>
</feature>
<feature type="region of interest" description="Disordered" evidence="1">
    <location>
        <begin position="160"/>
        <end position="201"/>
    </location>
</feature>
<dbReference type="InterPro" id="IPR039015">
    <property type="entry name" value="ENDOD1"/>
</dbReference>
<evidence type="ECO:0000313" key="4">
    <source>
        <dbReference type="Proteomes" id="UP000828390"/>
    </source>
</evidence>
<comment type="caution">
    <text evidence="3">The sequence shown here is derived from an EMBL/GenBank/DDBJ whole genome shotgun (WGS) entry which is preliminary data.</text>
</comment>
<evidence type="ECO:0000313" key="3">
    <source>
        <dbReference type="EMBL" id="KAH3884834.1"/>
    </source>
</evidence>
<keyword evidence="2" id="KW-0732">Signal</keyword>
<name>A0A9D4RXP8_DREPO</name>
<dbReference type="Gene3D" id="3.40.570.10">
    <property type="entry name" value="Extracellular Endonuclease, subunit A"/>
    <property type="match status" value="1"/>
</dbReference>
<feature type="signal peptide" evidence="2">
    <location>
        <begin position="1"/>
        <end position="18"/>
    </location>
</feature>
<feature type="compositionally biased region" description="Acidic residues" evidence="1">
    <location>
        <begin position="171"/>
        <end position="198"/>
    </location>
</feature>
<dbReference type="AlphaFoldDB" id="A0A9D4RXP8"/>